<feature type="transmembrane region" description="Helical" evidence="1">
    <location>
        <begin position="58"/>
        <end position="78"/>
    </location>
</feature>
<name>A0A0U9HBI0_9BACI</name>
<evidence type="ECO:0000313" key="3">
    <source>
        <dbReference type="EMBL" id="GAQ17476.1"/>
    </source>
</evidence>
<dbReference type="Proteomes" id="UP000052946">
    <property type="component" value="Unassembled WGS sequence"/>
</dbReference>
<evidence type="ECO:0000259" key="2">
    <source>
        <dbReference type="Pfam" id="PF02517"/>
    </source>
</evidence>
<proteinExistence type="predicted"/>
<accession>A0A0U9HBI0</accession>
<keyword evidence="1" id="KW-1133">Transmembrane helix</keyword>
<sequence length="195" mass="22193">MSQRDIILGMTDRELRKQVILSQGLLLAASIVLSLLLFESIGDWFQYLNWNPKEIIYFGLLPGIIIVLIDLILMRFLPKSTFDDGGVNKKLFTGQPVSSIFFLTLLVAWSEEMLFRGVIQTSFGYVFASVFFAIIHLRYLKKPVLLVSVLMISFYIGYLFEQTGNLFVTITAHFIVDFLLGLTIRYYKGGIIGEA</sequence>
<keyword evidence="3" id="KW-0645">Protease</keyword>
<feature type="transmembrane region" description="Helical" evidence="1">
    <location>
        <begin position="20"/>
        <end position="38"/>
    </location>
</feature>
<reference evidence="3 4" key="2">
    <citation type="journal article" date="2016" name="Genome Announc.">
        <title>Draft Genome Sequence of Oceanobacillus picturae Heshi-B3, Isolated from Fermented Rice Bran in a Traditional Japanese Seafood Dish.</title>
        <authorList>
            <person name="Akuzawa S."/>
            <person name="Nagaoka J."/>
            <person name="Kanekatsu M."/>
            <person name="Kanesaki Y."/>
            <person name="Suzuki T."/>
        </authorList>
    </citation>
    <scope>NUCLEOTIDE SEQUENCE [LARGE SCALE GENOMIC DNA]</scope>
    <source>
        <strain evidence="3 4">Heshi-B3</strain>
    </source>
</reference>
<feature type="transmembrane region" description="Helical" evidence="1">
    <location>
        <begin position="166"/>
        <end position="187"/>
    </location>
</feature>
<organism evidence="3 4">
    <name type="scientific">Oceanobacillus picturae</name>
    <dbReference type="NCBI Taxonomy" id="171693"/>
    <lineage>
        <taxon>Bacteria</taxon>
        <taxon>Bacillati</taxon>
        <taxon>Bacillota</taxon>
        <taxon>Bacilli</taxon>
        <taxon>Bacillales</taxon>
        <taxon>Bacillaceae</taxon>
        <taxon>Oceanobacillus</taxon>
    </lineage>
</organism>
<dbReference type="GO" id="GO:0006508">
    <property type="term" value="P:proteolysis"/>
    <property type="evidence" value="ECO:0007669"/>
    <property type="project" value="UniProtKB-KW"/>
</dbReference>
<dbReference type="InterPro" id="IPR003675">
    <property type="entry name" value="Rce1/LyrA-like_dom"/>
</dbReference>
<reference evidence="4" key="1">
    <citation type="submission" date="2015-07" db="EMBL/GenBank/DDBJ databases">
        <title>Draft Genome Sequence of Oceanobacillus picturae Heshi-B3 that Was Isolated from Fermented Rice Bran with Aging Salted Mackerel, Which Was Named Heshiko as Traditional Fermented Seafood in Japan.</title>
        <authorList>
            <person name="Akuzawa S."/>
            <person name="Nakagawa J."/>
            <person name="Kanekatsu T."/>
            <person name="Kanesaki Y."/>
            <person name="Suzuki T."/>
        </authorList>
    </citation>
    <scope>NUCLEOTIDE SEQUENCE [LARGE SCALE GENOMIC DNA]</scope>
    <source>
        <strain evidence="4">Heshi-B3</strain>
    </source>
</reference>
<feature type="domain" description="CAAX prenyl protease 2/Lysostaphin resistance protein A-like" evidence="2">
    <location>
        <begin position="96"/>
        <end position="179"/>
    </location>
</feature>
<comment type="caution">
    <text evidence="3">The sequence shown here is derived from an EMBL/GenBank/DDBJ whole genome shotgun (WGS) entry which is preliminary data.</text>
</comment>
<evidence type="ECO:0000256" key="1">
    <source>
        <dbReference type="SAM" id="Phobius"/>
    </source>
</evidence>
<dbReference type="EMBL" id="BBXV01000014">
    <property type="protein sequence ID" value="GAQ17476.1"/>
    <property type="molecule type" value="Genomic_DNA"/>
</dbReference>
<keyword evidence="3" id="KW-0378">Hydrolase</keyword>
<protein>
    <submittedName>
        <fullName evidence="3">CAAX amino terminal protease self-immunity</fullName>
    </submittedName>
</protein>
<dbReference type="RefSeq" id="WP_058949822.1">
    <property type="nucleotide sequence ID" value="NZ_BBXV01000014.1"/>
</dbReference>
<dbReference type="GO" id="GO:0004175">
    <property type="term" value="F:endopeptidase activity"/>
    <property type="evidence" value="ECO:0007669"/>
    <property type="project" value="UniProtKB-ARBA"/>
</dbReference>
<feature type="transmembrane region" description="Helical" evidence="1">
    <location>
        <begin position="90"/>
        <end position="109"/>
    </location>
</feature>
<dbReference type="Pfam" id="PF02517">
    <property type="entry name" value="Rce1-like"/>
    <property type="match status" value="1"/>
</dbReference>
<keyword evidence="1" id="KW-0472">Membrane</keyword>
<keyword evidence="1" id="KW-0812">Transmembrane</keyword>
<feature type="transmembrane region" description="Helical" evidence="1">
    <location>
        <begin position="115"/>
        <end position="137"/>
    </location>
</feature>
<dbReference type="OrthoDB" id="1523022at2"/>
<gene>
    <name evidence="3" type="ORF">OPHB3_1401</name>
</gene>
<feature type="transmembrane region" description="Helical" evidence="1">
    <location>
        <begin position="144"/>
        <end position="160"/>
    </location>
</feature>
<dbReference type="AlphaFoldDB" id="A0A0U9HBI0"/>
<dbReference type="GO" id="GO:0080120">
    <property type="term" value="P:CAAX-box protein maturation"/>
    <property type="evidence" value="ECO:0007669"/>
    <property type="project" value="UniProtKB-ARBA"/>
</dbReference>
<evidence type="ECO:0000313" key="4">
    <source>
        <dbReference type="Proteomes" id="UP000052946"/>
    </source>
</evidence>